<sequence length="524" mass="58035">MRVELVLACVVFLLQSVVSLRTDRQYWIDLAQNELDEALHTKWNVNTAKNVIIFVGDGMGPNTVTATRIYKGGESHRLVYEKFPHMGLLKTYSADKMVPDSSSTATALFNGVKTNQNTVAVDATVQRRDCARSLKEEARLPSLATHALNAGKAAGFVTTMRVTHATPAPLYAHSADRSWECDGFMPDTVTECKDIARQLIEDEPGRNLNVILGGGRNTLVTPQEPSDNQWNCERRDGRDLIETYKKDKESRNLKYSVVTNNKELNGVNFNETDYLIGIFANSHLSLEYQRDKGPEGMPSISDMTGAAIKVLRRNSKGFFLMVEGGNIDMAHHRGRAKVAIDESAAMEEAVRLAVDMTDEEDTLIIVTSDHTHTLSINGYPNRGSNVFGIAQPSSFDGVNYTTLSYSVGGPETFQFYAETEDNETTVRRREASLDQTDSMNYHQIAAIRDVEGSHGGGDVTIYARGPYAHLFHNVHEQHYVFHAVMHAAQLDKATDSSAQASASAVTVIFLLAIPIKRYLLPNLQ</sequence>
<dbReference type="EMBL" id="JBEUOH010000015">
    <property type="protein sequence ID" value="KAL0878734.1"/>
    <property type="molecule type" value="Genomic_DNA"/>
</dbReference>
<comment type="cofactor">
    <cofactor evidence="1">
        <name>Mg(2+)</name>
        <dbReference type="ChEBI" id="CHEBI:18420"/>
    </cofactor>
</comment>
<evidence type="ECO:0000256" key="4">
    <source>
        <dbReference type="ARBA" id="ARBA00012647"/>
    </source>
</evidence>
<dbReference type="Pfam" id="PF00245">
    <property type="entry name" value="Alk_phosphatase"/>
    <property type="match status" value="1"/>
</dbReference>
<evidence type="ECO:0000256" key="3">
    <source>
        <dbReference type="ARBA" id="ARBA00005984"/>
    </source>
</evidence>
<dbReference type="PANTHER" id="PTHR11596:SF5">
    <property type="entry name" value="ALKALINE PHOSPHATASE"/>
    <property type="match status" value="1"/>
</dbReference>
<protein>
    <recommendedName>
        <fullName evidence="4 11">Alkaline phosphatase</fullName>
        <ecNumber evidence="4 11">3.1.3.1</ecNumber>
    </recommendedName>
</protein>
<organism evidence="13 14">
    <name type="scientific">Loxostege sticticalis</name>
    <name type="common">Beet webworm moth</name>
    <dbReference type="NCBI Taxonomy" id="481309"/>
    <lineage>
        <taxon>Eukaryota</taxon>
        <taxon>Metazoa</taxon>
        <taxon>Ecdysozoa</taxon>
        <taxon>Arthropoda</taxon>
        <taxon>Hexapoda</taxon>
        <taxon>Insecta</taxon>
        <taxon>Pterygota</taxon>
        <taxon>Neoptera</taxon>
        <taxon>Endopterygota</taxon>
        <taxon>Lepidoptera</taxon>
        <taxon>Glossata</taxon>
        <taxon>Ditrysia</taxon>
        <taxon>Pyraloidea</taxon>
        <taxon>Crambidae</taxon>
        <taxon>Pyraustinae</taxon>
        <taxon>Loxostege</taxon>
    </lineage>
</organism>
<dbReference type="PANTHER" id="PTHR11596">
    <property type="entry name" value="ALKALINE PHOSPHATASE"/>
    <property type="match status" value="1"/>
</dbReference>
<keyword evidence="9 11" id="KW-0460">Magnesium</keyword>
<evidence type="ECO:0000313" key="13">
    <source>
        <dbReference type="EMBL" id="KAL0878734.1"/>
    </source>
</evidence>
<evidence type="ECO:0000256" key="10">
    <source>
        <dbReference type="RuleBase" id="RU003946"/>
    </source>
</evidence>
<comment type="similarity">
    <text evidence="3 10">Belongs to the alkaline phosphatase family.</text>
</comment>
<keyword evidence="14" id="KW-1185">Reference proteome</keyword>
<dbReference type="Proteomes" id="UP001549920">
    <property type="component" value="Unassembled WGS sequence"/>
</dbReference>
<dbReference type="CDD" id="cd16012">
    <property type="entry name" value="ALP"/>
    <property type="match status" value="1"/>
</dbReference>
<keyword evidence="6" id="KW-0479">Metal-binding</keyword>
<evidence type="ECO:0000256" key="5">
    <source>
        <dbReference type="ARBA" id="ARBA00022553"/>
    </source>
</evidence>
<comment type="caution">
    <text evidence="13">The sequence shown here is derived from an EMBL/GenBank/DDBJ whole genome shotgun (WGS) entry which is preliminary data.</text>
</comment>
<evidence type="ECO:0000313" key="14">
    <source>
        <dbReference type="Proteomes" id="UP001549920"/>
    </source>
</evidence>
<dbReference type="InterPro" id="IPR018299">
    <property type="entry name" value="Alkaline_phosphatase_AS"/>
</dbReference>
<evidence type="ECO:0000256" key="6">
    <source>
        <dbReference type="ARBA" id="ARBA00022723"/>
    </source>
</evidence>
<name>A0ABR3HQG6_LOXSC</name>
<keyword evidence="12" id="KW-0732">Signal</keyword>
<dbReference type="Gene3D" id="3.40.720.10">
    <property type="entry name" value="Alkaline Phosphatase, subunit A"/>
    <property type="match status" value="1"/>
</dbReference>
<dbReference type="PROSITE" id="PS00123">
    <property type="entry name" value="ALKALINE_PHOSPHATASE"/>
    <property type="match status" value="1"/>
</dbReference>
<evidence type="ECO:0000256" key="11">
    <source>
        <dbReference type="RuleBase" id="RU003947"/>
    </source>
</evidence>
<proteinExistence type="inferred from homology"/>
<comment type="cofactor">
    <cofactor evidence="2">
        <name>Zn(2+)</name>
        <dbReference type="ChEBI" id="CHEBI:29105"/>
    </cofactor>
</comment>
<evidence type="ECO:0000256" key="1">
    <source>
        <dbReference type="ARBA" id="ARBA00001946"/>
    </source>
</evidence>
<evidence type="ECO:0000256" key="9">
    <source>
        <dbReference type="ARBA" id="ARBA00022842"/>
    </source>
</evidence>
<dbReference type="SUPFAM" id="SSF53649">
    <property type="entry name" value="Alkaline phosphatase-like"/>
    <property type="match status" value="1"/>
</dbReference>
<evidence type="ECO:0000256" key="12">
    <source>
        <dbReference type="SAM" id="SignalP"/>
    </source>
</evidence>
<gene>
    <name evidence="13" type="ORF">ABMA27_003783</name>
</gene>
<feature type="signal peptide" evidence="12">
    <location>
        <begin position="1"/>
        <end position="19"/>
    </location>
</feature>
<feature type="chain" id="PRO_5045438796" description="Alkaline phosphatase" evidence="12">
    <location>
        <begin position="20"/>
        <end position="524"/>
    </location>
</feature>
<evidence type="ECO:0000256" key="7">
    <source>
        <dbReference type="ARBA" id="ARBA00022801"/>
    </source>
</evidence>
<dbReference type="EC" id="3.1.3.1" evidence="4 11"/>
<comment type="catalytic activity">
    <reaction evidence="11">
        <text>a phosphate monoester + H2O = an alcohol + phosphate</text>
        <dbReference type="Rhea" id="RHEA:15017"/>
        <dbReference type="ChEBI" id="CHEBI:15377"/>
        <dbReference type="ChEBI" id="CHEBI:30879"/>
        <dbReference type="ChEBI" id="CHEBI:43474"/>
        <dbReference type="ChEBI" id="CHEBI:67140"/>
        <dbReference type="EC" id="3.1.3.1"/>
    </reaction>
</comment>
<evidence type="ECO:0000256" key="8">
    <source>
        <dbReference type="ARBA" id="ARBA00022833"/>
    </source>
</evidence>
<dbReference type="PRINTS" id="PR00113">
    <property type="entry name" value="ALKPHPHTASE"/>
</dbReference>
<dbReference type="InterPro" id="IPR017850">
    <property type="entry name" value="Alkaline_phosphatase_core_sf"/>
</dbReference>
<dbReference type="SMART" id="SM00098">
    <property type="entry name" value="alkPPc"/>
    <property type="match status" value="1"/>
</dbReference>
<reference evidence="13 14" key="1">
    <citation type="submission" date="2024-06" db="EMBL/GenBank/DDBJ databases">
        <title>A chromosome-level genome assembly of beet webworm, Loxostege sticticalis.</title>
        <authorList>
            <person name="Zhang Y."/>
        </authorList>
    </citation>
    <scope>NUCLEOTIDE SEQUENCE [LARGE SCALE GENOMIC DNA]</scope>
    <source>
        <strain evidence="13">AQ026</strain>
        <tissue evidence="13">Whole body</tissue>
    </source>
</reference>
<accession>A0ABR3HQG6</accession>
<keyword evidence="5" id="KW-0597">Phosphoprotein</keyword>
<keyword evidence="7 11" id="KW-0378">Hydrolase</keyword>
<keyword evidence="8 11" id="KW-0862">Zinc</keyword>
<dbReference type="InterPro" id="IPR001952">
    <property type="entry name" value="Alkaline_phosphatase"/>
</dbReference>
<evidence type="ECO:0000256" key="2">
    <source>
        <dbReference type="ARBA" id="ARBA00001947"/>
    </source>
</evidence>